<dbReference type="InterPro" id="IPR006104">
    <property type="entry name" value="Glyco_hydro_2_N"/>
</dbReference>
<keyword evidence="2 8" id="KW-0378">Hydrolase</keyword>
<dbReference type="InterPro" id="IPR032311">
    <property type="entry name" value="DUF4982"/>
</dbReference>
<dbReference type="Gene3D" id="2.60.120.260">
    <property type="entry name" value="Galactose-binding domain-like"/>
    <property type="match status" value="1"/>
</dbReference>
<keyword evidence="3" id="KW-0326">Glycosidase</keyword>
<dbReference type="Gene3D" id="2.60.40.10">
    <property type="entry name" value="Immunoglobulins"/>
    <property type="match status" value="2"/>
</dbReference>
<comment type="similarity">
    <text evidence="1">Belongs to the glycosyl hydrolase 2 family.</text>
</comment>
<protein>
    <submittedName>
        <fullName evidence="8">Glycoside hydrolase family 2 protein</fullName>
    </submittedName>
</protein>
<dbReference type="Pfam" id="PF16355">
    <property type="entry name" value="DUF4982"/>
    <property type="match status" value="1"/>
</dbReference>
<accession>A0ABR7JR89</accession>
<dbReference type="InterPro" id="IPR008979">
    <property type="entry name" value="Galactose-bd-like_sf"/>
</dbReference>
<reference evidence="8 9" key="1">
    <citation type="submission" date="2020-08" db="EMBL/GenBank/DDBJ databases">
        <authorList>
            <person name="Liu C."/>
            <person name="Sun Q."/>
        </authorList>
    </citation>
    <scope>NUCLEOTIDE SEQUENCE [LARGE SCALE GENOMIC DNA]</scope>
    <source>
        <strain evidence="8 9">NSJ-18</strain>
    </source>
</reference>
<evidence type="ECO:0000259" key="6">
    <source>
        <dbReference type="Pfam" id="PF02837"/>
    </source>
</evidence>
<gene>
    <name evidence="8" type="ORF">H8923_10880</name>
</gene>
<name>A0ABR7JR89_9FIRM</name>
<dbReference type="PRINTS" id="PR00132">
    <property type="entry name" value="GLHYDRLASE2"/>
</dbReference>
<organism evidence="8 9">
    <name type="scientific">Romboutsia faecis</name>
    <dbReference type="NCBI Taxonomy" id="2764597"/>
    <lineage>
        <taxon>Bacteria</taxon>
        <taxon>Bacillati</taxon>
        <taxon>Bacillota</taxon>
        <taxon>Clostridia</taxon>
        <taxon>Peptostreptococcales</taxon>
        <taxon>Peptostreptococcaceae</taxon>
        <taxon>Romboutsia</taxon>
    </lineage>
</organism>
<dbReference type="InterPro" id="IPR013783">
    <property type="entry name" value="Ig-like_fold"/>
</dbReference>
<evidence type="ECO:0000313" key="9">
    <source>
        <dbReference type="Proteomes" id="UP000609849"/>
    </source>
</evidence>
<dbReference type="RefSeq" id="WP_153924823.1">
    <property type="nucleotide sequence ID" value="NZ_JACRWE010000004.1"/>
</dbReference>
<proteinExistence type="inferred from homology"/>
<sequence>MRKIFNINDNWSFIKEDVVDASAKEFNTSNWESVNVPHTWNAIDGSAGNEFFRGACWYRKNLTIDKLYEGKKIYIEFGAINSISNVYVNGIHLGEHRGGYSIIRYDITELVNFGGENTIAVKADNTAVEDVYPLMADFTFYGGIYRDVNIIVTEDVHFDLMNKGSQGVFISQDEVTDELAKITVKANITNENEEKEAIRVAATVLDADGNVVIYNAKDVIVEGTTEVILPITVENPILWNSVENPYLYNVQVTVERHNDMLDELNIATGLRYFHFDPKEGFFLNGKHLKLQGVSRHQDKKDKGWALSKEDHELDMQLIKEVGANSIRLAHYQHDQYFYDLCDKEGMVIWAEIPFISRASETDFTGQNAKDQMVELIRQNYNHSSIVMWGVQNEIQIGGDLPYVRKIVQDLNEIVHNEDKTRLTTQAQVMMVPDNDEYHTYTDIVAYNKYYGWYTGKTEDFADWLDEFHAVNPDKCLGISEYGAEGIMTYHTDEPKVKDYTEEYHALYHEMLIKYFNERPFVWGTYVWNFFDFGSAIRDEGGVKGRNNKGLMTFDRKIKKDAFYAYKAAWSKVPFVHINSKRFIERATETINVKVYSNCDEVTLFVNGEKLNTISGENTFVFENVKLVDGQNNIKVIATKDGQEFTDFALFNKVDEPNPVYECPDKTGGPAANWFDESLVNLLNGVEITELNITDDVYSTNCTMGELLENEETKAVLAKYLGKMIESPMLGMMKNSSIRDLNKMLEGAFDERLVFLLDKDLCQIKK</sequence>
<evidence type="ECO:0000259" key="4">
    <source>
        <dbReference type="Pfam" id="PF00703"/>
    </source>
</evidence>
<dbReference type="PANTHER" id="PTHR42732:SF1">
    <property type="entry name" value="BETA-MANNOSIDASE"/>
    <property type="match status" value="1"/>
</dbReference>
<dbReference type="SUPFAM" id="SSF49303">
    <property type="entry name" value="beta-Galactosidase/glucuronidase domain"/>
    <property type="match status" value="1"/>
</dbReference>
<dbReference type="InterPro" id="IPR017853">
    <property type="entry name" value="GH"/>
</dbReference>
<dbReference type="SUPFAM" id="SSF51445">
    <property type="entry name" value="(Trans)glycosidases"/>
    <property type="match status" value="1"/>
</dbReference>
<evidence type="ECO:0000259" key="5">
    <source>
        <dbReference type="Pfam" id="PF02836"/>
    </source>
</evidence>
<dbReference type="InterPro" id="IPR036156">
    <property type="entry name" value="Beta-gal/glucu_dom_sf"/>
</dbReference>
<comment type="caution">
    <text evidence="8">The sequence shown here is derived from an EMBL/GenBank/DDBJ whole genome shotgun (WGS) entry which is preliminary data.</text>
</comment>
<keyword evidence="9" id="KW-1185">Reference proteome</keyword>
<evidence type="ECO:0000256" key="1">
    <source>
        <dbReference type="ARBA" id="ARBA00007401"/>
    </source>
</evidence>
<evidence type="ECO:0000259" key="7">
    <source>
        <dbReference type="Pfam" id="PF16355"/>
    </source>
</evidence>
<dbReference type="Pfam" id="PF00703">
    <property type="entry name" value="Glyco_hydro_2"/>
    <property type="match status" value="1"/>
</dbReference>
<dbReference type="InterPro" id="IPR006102">
    <property type="entry name" value="Ig-like_GH2"/>
</dbReference>
<dbReference type="InterPro" id="IPR006103">
    <property type="entry name" value="Glyco_hydro_2_cat"/>
</dbReference>
<dbReference type="Proteomes" id="UP000609849">
    <property type="component" value="Unassembled WGS sequence"/>
</dbReference>
<feature type="domain" description="Glycosyl hydrolases family 2 sugar binding" evidence="6">
    <location>
        <begin position="53"/>
        <end position="151"/>
    </location>
</feature>
<dbReference type="EMBL" id="JACRWE010000004">
    <property type="protein sequence ID" value="MBC5997268.1"/>
    <property type="molecule type" value="Genomic_DNA"/>
</dbReference>
<feature type="domain" description="Glycoside hydrolase family 2 catalytic" evidence="5">
    <location>
        <begin position="279"/>
        <end position="572"/>
    </location>
</feature>
<dbReference type="Gene3D" id="3.20.20.80">
    <property type="entry name" value="Glycosidases"/>
    <property type="match status" value="1"/>
</dbReference>
<dbReference type="PANTHER" id="PTHR42732">
    <property type="entry name" value="BETA-GALACTOSIDASE"/>
    <property type="match status" value="1"/>
</dbReference>
<dbReference type="SUPFAM" id="SSF49785">
    <property type="entry name" value="Galactose-binding domain-like"/>
    <property type="match status" value="1"/>
</dbReference>
<evidence type="ECO:0000256" key="2">
    <source>
        <dbReference type="ARBA" id="ARBA00022801"/>
    </source>
</evidence>
<evidence type="ECO:0000313" key="8">
    <source>
        <dbReference type="EMBL" id="MBC5997268.1"/>
    </source>
</evidence>
<dbReference type="InterPro" id="IPR051913">
    <property type="entry name" value="GH2_Domain-Containing"/>
</dbReference>
<dbReference type="Pfam" id="PF02836">
    <property type="entry name" value="Glyco_hydro_2_C"/>
    <property type="match status" value="1"/>
</dbReference>
<dbReference type="Pfam" id="PF02837">
    <property type="entry name" value="Glyco_hydro_2_N"/>
    <property type="match status" value="1"/>
</dbReference>
<dbReference type="InterPro" id="IPR006101">
    <property type="entry name" value="Glyco_hydro_2"/>
</dbReference>
<evidence type="ECO:0000256" key="3">
    <source>
        <dbReference type="ARBA" id="ARBA00023295"/>
    </source>
</evidence>
<dbReference type="GO" id="GO:0016787">
    <property type="term" value="F:hydrolase activity"/>
    <property type="evidence" value="ECO:0007669"/>
    <property type="project" value="UniProtKB-KW"/>
</dbReference>
<feature type="domain" description="Glycoside hydrolase family 2 immunoglobulin-like beta-sandwich" evidence="4">
    <location>
        <begin position="168"/>
        <end position="271"/>
    </location>
</feature>
<feature type="domain" description="DUF4982" evidence="7">
    <location>
        <begin position="588"/>
        <end position="643"/>
    </location>
</feature>